<name>A0AAD8ESJ5_DIPPU</name>
<dbReference type="InterPro" id="IPR033640">
    <property type="entry name" value="FAR_C"/>
</dbReference>
<proteinExistence type="predicted"/>
<reference evidence="3" key="1">
    <citation type="journal article" date="2023" name="IScience">
        <title>Live-bearing cockroach genome reveals convergent evolutionary mechanisms linked to viviparity in insects and beyond.</title>
        <authorList>
            <person name="Fouks B."/>
            <person name="Harrison M.C."/>
            <person name="Mikhailova A.A."/>
            <person name="Marchal E."/>
            <person name="English S."/>
            <person name="Carruthers M."/>
            <person name="Jennings E.C."/>
            <person name="Chiamaka E.L."/>
            <person name="Frigard R.A."/>
            <person name="Pippel M."/>
            <person name="Attardo G.M."/>
            <person name="Benoit J.B."/>
            <person name="Bornberg-Bauer E."/>
            <person name="Tobe S.S."/>
        </authorList>
    </citation>
    <scope>NUCLEOTIDE SEQUENCE</scope>
    <source>
        <strain evidence="3">Stay&amp;Tobe</strain>
    </source>
</reference>
<accession>A0AAD8ESJ5</accession>
<keyword evidence="1" id="KW-0472">Membrane</keyword>
<evidence type="ECO:0000259" key="2">
    <source>
        <dbReference type="Pfam" id="PF03015"/>
    </source>
</evidence>
<keyword evidence="1" id="KW-1133">Transmembrane helix</keyword>
<dbReference type="Pfam" id="PF03015">
    <property type="entry name" value="Sterile"/>
    <property type="match status" value="1"/>
</dbReference>
<evidence type="ECO:0000256" key="1">
    <source>
        <dbReference type="SAM" id="Phobius"/>
    </source>
</evidence>
<keyword evidence="1" id="KW-0812">Transmembrane</keyword>
<feature type="transmembrane region" description="Helical" evidence="1">
    <location>
        <begin position="60"/>
        <end position="77"/>
    </location>
</feature>
<organism evidence="3 4">
    <name type="scientific">Diploptera punctata</name>
    <name type="common">Pacific beetle cockroach</name>
    <dbReference type="NCBI Taxonomy" id="6984"/>
    <lineage>
        <taxon>Eukaryota</taxon>
        <taxon>Metazoa</taxon>
        <taxon>Ecdysozoa</taxon>
        <taxon>Arthropoda</taxon>
        <taxon>Hexapoda</taxon>
        <taxon>Insecta</taxon>
        <taxon>Pterygota</taxon>
        <taxon>Neoptera</taxon>
        <taxon>Polyneoptera</taxon>
        <taxon>Dictyoptera</taxon>
        <taxon>Blattodea</taxon>
        <taxon>Blaberoidea</taxon>
        <taxon>Blaberidae</taxon>
        <taxon>Diplopterinae</taxon>
        <taxon>Diploptera</taxon>
    </lineage>
</organism>
<feature type="non-terminal residue" evidence="3">
    <location>
        <position position="172"/>
    </location>
</feature>
<dbReference type="CDD" id="cd09071">
    <property type="entry name" value="FAR_C"/>
    <property type="match status" value="1"/>
</dbReference>
<sequence length="172" mass="20551">HAMPMRGAFWVPRVFITESRILFYLHSFFLQLIPAIIVDFFIKLRFSGCRPWLAKIQRKIFITFMALAYFTLNSWTFKTDKMVSLKKQVPSTDEPFSLKEFDEFEMLDYFLASFSAAFRFIVKIPVYDTKGRRELKWMKRIENFVILSTIIFVVLWIYEKTSLFSLNDAFSN</sequence>
<evidence type="ECO:0000313" key="3">
    <source>
        <dbReference type="EMBL" id="KAJ9600162.1"/>
    </source>
</evidence>
<comment type="caution">
    <text evidence="3">The sequence shown here is derived from an EMBL/GenBank/DDBJ whole genome shotgun (WGS) entry which is preliminary data.</text>
</comment>
<gene>
    <name evidence="3" type="ORF">L9F63_009572</name>
</gene>
<evidence type="ECO:0000313" key="4">
    <source>
        <dbReference type="Proteomes" id="UP001233999"/>
    </source>
</evidence>
<feature type="transmembrane region" description="Helical" evidence="1">
    <location>
        <begin position="141"/>
        <end position="158"/>
    </location>
</feature>
<dbReference type="Proteomes" id="UP001233999">
    <property type="component" value="Unassembled WGS sequence"/>
</dbReference>
<protein>
    <recommendedName>
        <fullName evidence="2">Fatty acyl-CoA reductase C-terminal domain-containing protein</fullName>
    </recommendedName>
</protein>
<keyword evidence="4" id="KW-1185">Reference proteome</keyword>
<feature type="domain" description="Fatty acyl-CoA reductase C-terminal" evidence="2">
    <location>
        <begin position="31"/>
        <end position="123"/>
    </location>
</feature>
<reference evidence="3" key="2">
    <citation type="submission" date="2023-05" db="EMBL/GenBank/DDBJ databases">
        <authorList>
            <person name="Fouks B."/>
        </authorList>
    </citation>
    <scope>NUCLEOTIDE SEQUENCE</scope>
    <source>
        <strain evidence="3">Stay&amp;Tobe</strain>
        <tissue evidence="3">Testes</tissue>
    </source>
</reference>
<dbReference type="AlphaFoldDB" id="A0AAD8ESJ5"/>
<dbReference type="EMBL" id="JASPKZ010000446">
    <property type="protein sequence ID" value="KAJ9600162.1"/>
    <property type="molecule type" value="Genomic_DNA"/>
</dbReference>
<feature type="transmembrane region" description="Helical" evidence="1">
    <location>
        <begin position="21"/>
        <end position="40"/>
    </location>
</feature>